<dbReference type="InterPro" id="IPR011043">
    <property type="entry name" value="Gal_Oxase/kelch_b-propeller"/>
</dbReference>
<dbReference type="AlphaFoldDB" id="A0A9Q0J0Y2"/>
<protein>
    <recommendedName>
        <fullName evidence="1">F-box domain-containing protein</fullName>
    </recommendedName>
</protein>
<dbReference type="InterPro" id="IPR036047">
    <property type="entry name" value="F-box-like_dom_sf"/>
</dbReference>
<dbReference type="Pfam" id="PF00646">
    <property type="entry name" value="F-box"/>
    <property type="match status" value="1"/>
</dbReference>
<organism evidence="2 3">
    <name type="scientific">Turnera subulata</name>
    <dbReference type="NCBI Taxonomy" id="218843"/>
    <lineage>
        <taxon>Eukaryota</taxon>
        <taxon>Viridiplantae</taxon>
        <taxon>Streptophyta</taxon>
        <taxon>Embryophyta</taxon>
        <taxon>Tracheophyta</taxon>
        <taxon>Spermatophyta</taxon>
        <taxon>Magnoliopsida</taxon>
        <taxon>eudicotyledons</taxon>
        <taxon>Gunneridae</taxon>
        <taxon>Pentapetalae</taxon>
        <taxon>rosids</taxon>
        <taxon>fabids</taxon>
        <taxon>Malpighiales</taxon>
        <taxon>Passifloraceae</taxon>
        <taxon>Turnera</taxon>
    </lineage>
</organism>
<dbReference type="EMBL" id="JAKUCV010006907">
    <property type="protein sequence ID" value="KAJ4825436.1"/>
    <property type="molecule type" value="Genomic_DNA"/>
</dbReference>
<accession>A0A9Q0J0Y2</accession>
<gene>
    <name evidence="2" type="ORF">Tsubulata_046619</name>
</gene>
<feature type="domain" description="F-box" evidence="1">
    <location>
        <begin position="25"/>
        <end position="65"/>
    </location>
</feature>
<dbReference type="InterPro" id="IPR056592">
    <property type="entry name" value="Beta-prop_At3g26010-like"/>
</dbReference>
<comment type="caution">
    <text evidence="2">The sequence shown here is derived from an EMBL/GenBank/DDBJ whole genome shotgun (WGS) entry which is preliminary data.</text>
</comment>
<evidence type="ECO:0000313" key="2">
    <source>
        <dbReference type="EMBL" id="KAJ4825436.1"/>
    </source>
</evidence>
<dbReference type="InterPro" id="IPR001810">
    <property type="entry name" value="F-box_dom"/>
</dbReference>
<sequence>MVRSREAADRKKILDRCLMMGADDLDEDLLAEILRRLPLKTVHHCKSVCKRWLSLISTPYFINQYVGFHRSVTPISSRYSVAFDLRNIPNSSPYQLDIWKRASSSFKSLDFFFDFYPKQPEHISPSFFDLVGSCNGLVLCRQLFRADFFHEGTKQHYYHVCNPITRDHWILPPPPPLSFSEVSAWDSVAFIDDGGTLAEDDFSIARGFKVVQIDGRCCDGDTFNVSIFSTSSGEWRQLEVLCKDPFWFAYSYSGAVVCCNRMLYWVGGYFLIGYDPYNMSNECSYIKLPSQLVGSPPGWQTIGANQDGDILYISEADYRIVCLDLKNRSAQFVAFSLPCCRAFPFFLPWWQTRLSDLKKLDEANSMNPGVAAQDLRDTINVAHSVIPKLH</sequence>
<dbReference type="PANTHER" id="PTHR31672:SF9">
    <property type="entry name" value="F-BOX DOMAIN-CONTAINING PROTEIN"/>
    <property type="match status" value="1"/>
</dbReference>
<name>A0A9Q0J0Y2_9ROSI</name>
<keyword evidence="3" id="KW-1185">Reference proteome</keyword>
<dbReference type="Proteomes" id="UP001141552">
    <property type="component" value="Unassembled WGS sequence"/>
</dbReference>
<evidence type="ECO:0000259" key="1">
    <source>
        <dbReference type="SMART" id="SM00256"/>
    </source>
</evidence>
<dbReference type="Gene3D" id="1.20.1280.50">
    <property type="match status" value="1"/>
</dbReference>
<dbReference type="Pfam" id="PF24750">
    <property type="entry name" value="b-prop_At3g26010-like"/>
    <property type="match status" value="1"/>
</dbReference>
<proteinExistence type="predicted"/>
<dbReference type="OrthoDB" id="610337at2759"/>
<dbReference type="SUPFAM" id="SSF81383">
    <property type="entry name" value="F-box domain"/>
    <property type="match status" value="1"/>
</dbReference>
<dbReference type="SUPFAM" id="SSF50965">
    <property type="entry name" value="Galactose oxidase, central domain"/>
    <property type="match status" value="1"/>
</dbReference>
<reference evidence="2" key="1">
    <citation type="submission" date="2022-02" db="EMBL/GenBank/DDBJ databases">
        <authorList>
            <person name="Henning P.M."/>
            <person name="McCubbin A.G."/>
            <person name="Shore J.S."/>
        </authorList>
    </citation>
    <scope>NUCLEOTIDE SEQUENCE</scope>
    <source>
        <strain evidence="2">F60SS</strain>
        <tissue evidence="2">Leaves</tissue>
    </source>
</reference>
<dbReference type="PANTHER" id="PTHR31672">
    <property type="entry name" value="BNACNNG10540D PROTEIN"/>
    <property type="match status" value="1"/>
</dbReference>
<evidence type="ECO:0000313" key="3">
    <source>
        <dbReference type="Proteomes" id="UP001141552"/>
    </source>
</evidence>
<dbReference type="InterPro" id="IPR050796">
    <property type="entry name" value="SCF_F-box_component"/>
</dbReference>
<reference evidence="2" key="2">
    <citation type="journal article" date="2023" name="Plants (Basel)">
        <title>Annotation of the Turnera subulata (Passifloraceae) Draft Genome Reveals the S-Locus Evolved after the Divergence of Turneroideae from Passifloroideae in a Stepwise Manner.</title>
        <authorList>
            <person name="Henning P.M."/>
            <person name="Roalson E.H."/>
            <person name="Mir W."/>
            <person name="McCubbin A.G."/>
            <person name="Shore J.S."/>
        </authorList>
    </citation>
    <scope>NUCLEOTIDE SEQUENCE</scope>
    <source>
        <strain evidence="2">F60SS</strain>
    </source>
</reference>
<dbReference type="SMART" id="SM00256">
    <property type="entry name" value="FBOX"/>
    <property type="match status" value="1"/>
</dbReference>